<dbReference type="RefSeq" id="WP_170837151.1">
    <property type="nucleotide sequence ID" value="NZ_FOAB01000011.1"/>
</dbReference>
<accession>A0A1H7WLL9</accession>
<gene>
    <name evidence="1" type="ORF">SAMN04487910_4460</name>
</gene>
<dbReference type="Proteomes" id="UP000198521">
    <property type="component" value="Unassembled WGS sequence"/>
</dbReference>
<evidence type="ECO:0000313" key="2">
    <source>
        <dbReference type="Proteomes" id="UP000198521"/>
    </source>
</evidence>
<organism evidence="1 2">
    <name type="scientific">Aquimarina amphilecti</name>
    <dbReference type="NCBI Taxonomy" id="1038014"/>
    <lineage>
        <taxon>Bacteria</taxon>
        <taxon>Pseudomonadati</taxon>
        <taxon>Bacteroidota</taxon>
        <taxon>Flavobacteriia</taxon>
        <taxon>Flavobacteriales</taxon>
        <taxon>Flavobacteriaceae</taxon>
        <taxon>Aquimarina</taxon>
    </lineage>
</organism>
<sequence length="49" mass="5833">MKKSITDIKGVTTLSKNQQSTLAGDYEPSWHYNCYSSYDSYDDCYWEFY</sequence>
<name>A0A1H7WLL9_AQUAM</name>
<keyword evidence="2" id="KW-1185">Reference proteome</keyword>
<reference evidence="1 2" key="1">
    <citation type="submission" date="2016-10" db="EMBL/GenBank/DDBJ databases">
        <authorList>
            <person name="de Groot N.N."/>
        </authorList>
    </citation>
    <scope>NUCLEOTIDE SEQUENCE [LARGE SCALE GENOMIC DNA]</scope>
    <source>
        <strain evidence="1 2">DSM 25232</strain>
    </source>
</reference>
<dbReference type="STRING" id="1038014.SAMN04487910_4460"/>
<proteinExistence type="predicted"/>
<dbReference type="AlphaFoldDB" id="A0A1H7WLL9"/>
<dbReference type="EMBL" id="FOAB01000011">
    <property type="protein sequence ID" value="SEM22400.1"/>
    <property type="molecule type" value="Genomic_DNA"/>
</dbReference>
<evidence type="ECO:0000313" key="1">
    <source>
        <dbReference type="EMBL" id="SEM22400.1"/>
    </source>
</evidence>
<protein>
    <submittedName>
        <fullName evidence="1">Uncharacterized protein</fullName>
    </submittedName>
</protein>